<dbReference type="InterPro" id="IPR002999">
    <property type="entry name" value="Tudor"/>
</dbReference>
<name>A0A1B6KWR0_9HEMI</name>
<evidence type="ECO:0000313" key="3">
    <source>
        <dbReference type="EMBL" id="JAT15886.1"/>
    </source>
</evidence>
<dbReference type="SUPFAM" id="SSF63748">
    <property type="entry name" value="Tudor/PWWP/MBT"/>
    <property type="match status" value="1"/>
</dbReference>
<accession>A0A1B6KWR0</accession>
<proteinExistence type="predicted"/>
<evidence type="ECO:0000256" key="1">
    <source>
        <dbReference type="SAM" id="MobiDB-lite"/>
    </source>
</evidence>
<evidence type="ECO:0000259" key="2">
    <source>
        <dbReference type="PROSITE" id="PS50304"/>
    </source>
</evidence>
<sequence>QSTSLNQTPVTNQPPTDSQPKTKVPTGLPSLLPADKFSTMSITYKDPVDVAGNIYFVGPTHISETLFEMSCHFKKSTARDCQLSSPQIGDIGFYHFGGCWYRVSVTRLAPALTAYFMDYGNTDCISAEGLRRCPESHKDIPPLVQKVQLDVGTSDK</sequence>
<feature type="compositionally biased region" description="Polar residues" evidence="1">
    <location>
        <begin position="1"/>
        <end position="21"/>
    </location>
</feature>
<dbReference type="AlphaFoldDB" id="A0A1B6KWR0"/>
<dbReference type="EMBL" id="GEBQ01024091">
    <property type="protein sequence ID" value="JAT15886.1"/>
    <property type="molecule type" value="Transcribed_RNA"/>
</dbReference>
<feature type="non-terminal residue" evidence="3">
    <location>
        <position position="1"/>
    </location>
</feature>
<gene>
    <name evidence="3" type="ORF">g.32502</name>
</gene>
<feature type="region of interest" description="Disordered" evidence="1">
    <location>
        <begin position="1"/>
        <end position="30"/>
    </location>
</feature>
<dbReference type="Gene3D" id="2.30.30.140">
    <property type="match status" value="1"/>
</dbReference>
<protein>
    <recommendedName>
        <fullName evidence="2">Tudor domain-containing protein</fullName>
    </recommendedName>
</protein>
<feature type="non-terminal residue" evidence="3">
    <location>
        <position position="156"/>
    </location>
</feature>
<reference evidence="3" key="1">
    <citation type="submission" date="2015-11" db="EMBL/GenBank/DDBJ databases">
        <title>De novo transcriptome assembly of four potential Pierce s Disease insect vectors from Arizona vineyards.</title>
        <authorList>
            <person name="Tassone E.E."/>
        </authorList>
    </citation>
    <scope>NUCLEOTIDE SEQUENCE</scope>
</reference>
<feature type="domain" description="Tudor" evidence="2">
    <location>
        <begin position="85"/>
        <end position="140"/>
    </location>
</feature>
<dbReference type="PROSITE" id="PS50304">
    <property type="entry name" value="TUDOR"/>
    <property type="match status" value="1"/>
</dbReference>
<organism evidence="3">
    <name type="scientific">Graphocephala atropunctata</name>
    <dbReference type="NCBI Taxonomy" id="36148"/>
    <lineage>
        <taxon>Eukaryota</taxon>
        <taxon>Metazoa</taxon>
        <taxon>Ecdysozoa</taxon>
        <taxon>Arthropoda</taxon>
        <taxon>Hexapoda</taxon>
        <taxon>Insecta</taxon>
        <taxon>Pterygota</taxon>
        <taxon>Neoptera</taxon>
        <taxon>Paraneoptera</taxon>
        <taxon>Hemiptera</taxon>
        <taxon>Auchenorrhyncha</taxon>
        <taxon>Membracoidea</taxon>
        <taxon>Cicadellidae</taxon>
        <taxon>Cicadellinae</taxon>
        <taxon>Cicadellini</taxon>
        <taxon>Graphocephala</taxon>
    </lineage>
</organism>
<dbReference type="Pfam" id="PF00567">
    <property type="entry name" value="TUDOR"/>
    <property type="match status" value="1"/>
</dbReference>